<sequence>MWMDTQVVVMLVLGVASLIVALVTLTIKLIELGRK</sequence>
<dbReference type="AlphaFoldDB" id="A0A031JD72"/>
<evidence type="ECO:0000313" key="1">
    <source>
        <dbReference type="EMBL" id="EZP71173.1"/>
    </source>
</evidence>
<name>A0A031JD72_9SPHN</name>
<organism evidence="1 2">
    <name type="scientific">Novosphingobium resinovorum</name>
    <dbReference type="NCBI Taxonomy" id="158500"/>
    <lineage>
        <taxon>Bacteria</taxon>
        <taxon>Pseudomonadati</taxon>
        <taxon>Pseudomonadota</taxon>
        <taxon>Alphaproteobacteria</taxon>
        <taxon>Sphingomonadales</taxon>
        <taxon>Sphingomonadaceae</taxon>
        <taxon>Novosphingobium</taxon>
    </lineage>
</organism>
<evidence type="ECO:0000313" key="2">
    <source>
        <dbReference type="Proteomes" id="UP000024329"/>
    </source>
</evidence>
<gene>
    <name evidence="1" type="ORF">BV97_05278</name>
</gene>
<proteinExistence type="predicted"/>
<comment type="caution">
    <text evidence="1">The sequence shown here is derived from an EMBL/GenBank/DDBJ whole genome shotgun (WGS) entry which is preliminary data.</text>
</comment>
<protein>
    <submittedName>
        <fullName evidence="1">Uncharacterized protein</fullName>
    </submittedName>
</protein>
<dbReference type="Proteomes" id="UP000024329">
    <property type="component" value="Unassembled WGS sequence"/>
</dbReference>
<reference evidence="1 2" key="1">
    <citation type="submission" date="2014-03" db="EMBL/GenBank/DDBJ databases">
        <title>Whole genome sequence of Novosphingobium resinovorum KF1.</title>
        <authorList>
            <person name="Gan H.M."/>
            <person name="Gan H.Y."/>
            <person name="Chew T.H."/>
            <person name="Savka M.A."/>
        </authorList>
    </citation>
    <scope>NUCLEOTIDE SEQUENCE [LARGE SCALE GENOMIC DNA]</scope>
    <source>
        <strain evidence="1 2">KF1</strain>
    </source>
</reference>
<accession>A0A031JD72</accession>
<dbReference type="EMBL" id="JFYZ01000062">
    <property type="protein sequence ID" value="EZP71173.1"/>
    <property type="molecule type" value="Genomic_DNA"/>
</dbReference>
<dbReference type="PATRIC" id="fig|158500.4.peg.5354"/>